<proteinExistence type="predicted"/>
<evidence type="ECO:0000256" key="1">
    <source>
        <dbReference type="SAM" id="MobiDB-lite"/>
    </source>
</evidence>
<accession>Q1KUZ5</accession>
<sequence>MKICRRKLTEDHLRSRIGRWKAPPDRRSTAGNKSPSLPFRFRETSFRFPAEKLEGFNG</sequence>
<name>Q1KUZ5_9ROSI</name>
<evidence type="ECO:0000313" key="2">
    <source>
        <dbReference type="EMBL" id="ABD96841.1"/>
    </source>
</evidence>
<reference evidence="2" key="1">
    <citation type="journal article" date="2006" name="Plant Cell">
        <title>Independent ancient polyploidy events in the sister families Brassicaceae and Cleomaceae.</title>
        <authorList>
            <person name="Schranz M.E."/>
            <person name="Mitchell-Olds T."/>
        </authorList>
    </citation>
    <scope>NUCLEOTIDE SEQUENCE</scope>
</reference>
<feature type="region of interest" description="Disordered" evidence="1">
    <location>
        <begin position="18"/>
        <end position="38"/>
    </location>
</feature>
<protein>
    <submittedName>
        <fullName evidence="2">Uncharacterized protein</fullName>
    </submittedName>
</protein>
<organism evidence="2">
    <name type="scientific">Tarenaya spinosa</name>
    <dbReference type="NCBI Taxonomy" id="228870"/>
    <lineage>
        <taxon>Eukaryota</taxon>
        <taxon>Viridiplantae</taxon>
        <taxon>Streptophyta</taxon>
        <taxon>Embryophyta</taxon>
        <taxon>Tracheophyta</taxon>
        <taxon>Spermatophyta</taxon>
        <taxon>Magnoliopsida</taxon>
        <taxon>eudicotyledons</taxon>
        <taxon>Gunneridae</taxon>
        <taxon>Pentapetalae</taxon>
        <taxon>rosids</taxon>
        <taxon>malvids</taxon>
        <taxon>Brassicales</taxon>
        <taxon>Cleomaceae</taxon>
        <taxon>New World clade</taxon>
        <taxon>Tarenaya</taxon>
    </lineage>
</organism>
<dbReference type="AlphaFoldDB" id="Q1KUZ5"/>
<dbReference type="EMBL" id="DQ415920">
    <property type="protein sequence ID" value="ABD96841.1"/>
    <property type="molecule type" value="Genomic_DNA"/>
</dbReference>